<protein>
    <recommendedName>
        <fullName evidence="2">F-box domain-containing protein</fullName>
    </recommendedName>
</protein>
<feature type="domain" description="F-box" evidence="2">
    <location>
        <begin position="32"/>
        <end position="81"/>
    </location>
</feature>
<evidence type="ECO:0000313" key="3">
    <source>
        <dbReference type="EMBL" id="KAF7993171.1"/>
    </source>
</evidence>
<sequence length="444" mass="51691">MFVNVNENKRRKLSSSNWDSSNGPKTRSQITSLTLDTLPPEVLEMIIKLLPYQTVASSVRLISRHCMAIATSVLNGAFFSMGQRLSYALSCANTKKLTIKNVPDILICSRTYDILESLNAQWRMLRTITWRYTHPPRPDRFYRLCFYAGDLLDRLHYLIYLAWYNPVVLLGLNTPDSDVHNFCILCKRFMNYFEKYSEKKLNRSALISGCKIVDILDCLIEGRQVLSYRLTKGRGNRDSIVCMQIQYAIPRAWFTCLSVPCAFNENSWRDAQRFMYLRLRRLVGSVNEHHLERVHYQRRLDLNLPLLDTPRRPMPSTYSGYGEYGGQFFYYGNMNKYAYVSKQRHGIIDYNDNGNESKDNRTTKNCKLIITIELRCSIELAPLAVRSQLKSDDIDNSLPLSHDPELYIKMNVACPASINNRLPSHFTWEQRASPRRHRYRSLAL</sequence>
<dbReference type="OrthoDB" id="6077919at2759"/>
<reference evidence="3 4" key="1">
    <citation type="submission" date="2020-08" db="EMBL/GenBank/DDBJ databases">
        <title>Aphidius gifuensis genome sequencing and assembly.</title>
        <authorList>
            <person name="Du Z."/>
        </authorList>
    </citation>
    <scope>NUCLEOTIDE SEQUENCE [LARGE SCALE GENOMIC DNA]</scope>
    <source>
        <strain evidence="3">YNYX2018</strain>
        <tissue evidence="3">Adults</tissue>
    </source>
</reference>
<accession>A0A834XW34</accession>
<keyword evidence="4" id="KW-1185">Reference proteome</keyword>
<dbReference type="AlphaFoldDB" id="A0A834XW34"/>
<feature type="compositionally biased region" description="Polar residues" evidence="1">
    <location>
        <begin position="14"/>
        <end position="30"/>
    </location>
</feature>
<gene>
    <name evidence="3" type="ORF">HCN44_006231</name>
</gene>
<comment type="caution">
    <text evidence="3">The sequence shown here is derived from an EMBL/GenBank/DDBJ whole genome shotgun (WGS) entry which is preliminary data.</text>
</comment>
<dbReference type="EMBL" id="JACMRX010000003">
    <property type="protein sequence ID" value="KAF7993171.1"/>
    <property type="molecule type" value="Genomic_DNA"/>
</dbReference>
<name>A0A834XW34_APHGI</name>
<evidence type="ECO:0000313" key="4">
    <source>
        <dbReference type="Proteomes" id="UP000639338"/>
    </source>
</evidence>
<dbReference type="PROSITE" id="PS50181">
    <property type="entry name" value="FBOX"/>
    <property type="match status" value="1"/>
</dbReference>
<dbReference type="Proteomes" id="UP000639338">
    <property type="component" value="Unassembled WGS sequence"/>
</dbReference>
<evidence type="ECO:0000256" key="1">
    <source>
        <dbReference type="SAM" id="MobiDB-lite"/>
    </source>
</evidence>
<organism evidence="3 4">
    <name type="scientific">Aphidius gifuensis</name>
    <name type="common">Parasitoid wasp</name>
    <dbReference type="NCBI Taxonomy" id="684658"/>
    <lineage>
        <taxon>Eukaryota</taxon>
        <taxon>Metazoa</taxon>
        <taxon>Ecdysozoa</taxon>
        <taxon>Arthropoda</taxon>
        <taxon>Hexapoda</taxon>
        <taxon>Insecta</taxon>
        <taxon>Pterygota</taxon>
        <taxon>Neoptera</taxon>
        <taxon>Endopterygota</taxon>
        <taxon>Hymenoptera</taxon>
        <taxon>Apocrita</taxon>
        <taxon>Ichneumonoidea</taxon>
        <taxon>Braconidae</taxon>
        <taxon>Aphidiinae</taxon>
        <taxon>Aphidius</taxon>
    </lineage>
</organism>
<feature type="region of interest" description="Disordered" evidence="1">
    <location>
        <begin position="1"/>
        <end position="30"/>
    </location>
</feature>
<dbReference type="InterPro" id="IPR001810">
    <property type="entry name" value="F-box_dom"/>
</dbReference>
<evidence type="ECO:0000259" key="2">
    <source>
        <dbReference type="PROSITE" id="PS50181"/>
    </source>
</evidence>
<proteinExistence type="predicted"/>